<dbReference type="EMBL" id="LFYR01000223">
    <property type="protein sequence ID" value="KMZ74940.1"/>
    <property type="molecule type" value="Genomic_DNA"/>
</dbReference>
<dbReference type="PROSITE" id="PS50090">
    <property type="entry name" value="MYB_LIKE"/>
    <property type="match status" value="1"/>
</dbReference>
<name>A0A0K9Q392_ZOSMR</name>
<comment type="subcellular location">
    <subcellularLocation>
        <location evidence="1">Nucleus</location>
    </subcellularLocation>
</comment>
<keyword evidence="9" id="KW-1185">Reference proteome</keyword>
<feature type="domain" description="Myb-like" evidence="7">
    <location>
        <begin position="63"/>
        <end position="119"/>
    </location>
</feature>
<dbReference type="AlphaFoldDB" id="A0A0K9Q392"/>
<dbReference type="OrthoDB" id="691673at2759"/>
<dbReference type="Proteomes" id="UP000036987">
    <property type="component" value="Unassembled WGS sequence"/>
</dbReference>
<protein>
    <submittedName>
        <fullName evidence="8">Zinc finger and SCAN domain-containing protein</fullName>
    </submittedName>
</protein>
<dbReference type="Pfam" id="PF13837">
    <property type="entry name" value="Myb_DNA-bind_4"/>
    <property type="match status" value="1"/>
</dbReference>
<dbReference type="SMART" id="SM00717">
    <property type="entry name" value="SANT"/>
    <property type="match status" value="1"/>
</dbReference>
<dbReference type="FunFam" id="1.10.10.60:FF:000032">
    <property type="entry name" value="Zinc finger and SCAN domain-containing 20"/>
    <property type="match status" value="1"/>
</dbReference>
<dbReference type="CDD" id="cd12203">
    <property type="entry name" value="GT1"/>
    <property type="match status" value="1"/>
</dbReference>
<dbReference type="GO" id="GO:0005634">
    <property type="term" value="C:nucleus"/>
    <property type="evidence" value="ECO:0007669"/>
    <property type="project" value="UniProtKB-SubCell"/>
</dbReference>
<dbReference type="GO" id="GO:0003677">
    <property type="term" value="F:DNA binding"/>
    <property type="evidence" value="ECO:0007669"/>
    <property type="project" value="UniProtKB-KW"/>
</dbReference>
<evidence type="ECO:0000256" key="5">
    <source>
        <dbReference type="ARBA" id="ARBA00023242"/>
    </source>
</evidence>
<evidence type="ECO:0000256" key="1">
    <source>
        <dbReference type="ARBA" id="ARBA00004123"/>
    </source>
</evidence>
<keyword evidence="2" id="KW-0805">Transcription regulation</keyword>
<dbReference type="PANTHER" id="PTHR21654">
    <property type="entry name" value="FI21293P1"/>
    <property type="match status" value="1"/>
</dbReference>
<dbReference type="GO" id="GO:0006355">
    <property type="term" value="P:regulation of DNA-templated transcription"/>
    <property type="evidence" value="ECO:0007669"/>
    <property type="project" value="UniProtKB-ARBA"/>
</dbReference>
<evidence type="ECO:0000313" key="9">
    <source>
        <dbReference type="Proteomes" id="UP000036987"/>
    </source>
</evidence>
<dbReference type="InterPro" id="IPR044822">
    <property type="entry name" value="Myb_DNA-bind_4"/>
</dbReference>
<reference evidence="9" key="1">
    <citation type="journal article" date="2016" name="Nature">
        <title>The genome of the seagrass Zostera marina reveals angiosperm adaptation to the sea.</title>
        <authorList>
            <person name="Olsen J.L."/>
            <person name="Rouze P."/>
            <person name="Verhelst B."/>
            <person name="Lin Y.-C."/>
            <person name="Bayer T."/>
            <person name="Collen J."/>
            <person name="Dattolo E."/>
            <person name="De Paoli E."/>
            <person name="Dittami S."/>
            <person name="Maumus F."/>
            <person name="Michel G."/>
            <person name="Kersting A."/>
            <person name="Lauritano C."/>
            <person name="Lohaus R."/>
            <person name="Toepel M."/>
            <person name="Tonon T."/>
            <person name="Vanneste K."/>
            <person name="Amirebrahimi M."/>
            <person name="Brakel J."/>
            <person name="Bostroem C."/>
            <person name="Chovatia M."/>
            <person name="Grimwood J."/>
            <person name="Jenkins J.W."/>
            <person name="Jueterbock A."/>
            <person name="Mraz A."/>
            <person name="Stam W.T."/>
            <person name="Tice H."/>
            <person name="Bornberg-Bauer E."/>
            <person name="Green P.J."/>
            <person name="Pearson G.A."/>
            <person name="Procaccini G."/>
            <person name="Duarte C.M."/>
            <person name="Schmutz J."/>
            <person name="Reusch T.B.H."/>
            <person name="Van de Peer Y."/>
        </authorList>
    </citation>
    <scope>NUCLEOTIDE SEQUENCE [LARGE SCALE GENOMIC DNA]</scope>
    <source>
        <strain evidence="9">cv. Finnish</strain>
    </source>
</reference>
<gene>
    <name evidence="8" type="ORF">ZOSMA_120G00310</name>
</gene>
<dbReference type="Gene3D" id="1.10.10.60">
    <property type="entry name" value="Homeodomain-like"/>
    <property type="match status" value="1"/>
</dbReference>
<keyword evidence="3" id="KW-0238">DNA-binding</keyword>
<keyword evidence="4" id="KW-0804">Transcription</keyword>
<dbReference type="OMA" id="RVPQWSH"/>
<organism evidence="8 9">
    <name type="scientific">Zostera marina</name>
    <name type="common">Eelgrass</name>
    <dbReference type="NCBI Taxonomy" id="29655"/>
    <lineage>
        <taxon>Eukaryota</taxon>
        <taxon>Viridiplantae</taxon>
        <taxon>Streptophyta</taxon>
        <taxon>Embryophyta</taxon>
        <taxon>Tracheophyta</taxon>
        <taxon>Spermatophyta</taxon>
        <taxon>Magnoliopsida</taxon>
        <taxon>Liliopsida</taxon>
        <taxon>Zosteraceae</taxon>
        <taxon>Zostera</taxon>
    </lineage>
</organism>
<dbReference type="PANTHER" id="PTHR21654:SF84">
    <property type="entry name" value="SI:DKEY-66I24.7"/>
    <property type="match status" value="1"/>
</dbReference>
<feature type="region of interest" description="Disordered" evidence="6">
    <location>
        <begin position="172"/>
        <end position="240"/>
    </location>
</feature>
<evidence type="ECO:0000256" key="3">
    <source>
        <dbReference type="ARBA" id="ARBA00023125"/>
    </source>
</evidence>
<sequence>MDELMQQEALGRIMASLPIHTPVEASGSEMQVGSSFDGIGFSGVTMKKEGTVGVVGGERVPQWSQQETREFISIRAELERDFNVSKRNKTLWEVVSLRMRERGFRRSPEQCKCKWKNLINRYKGKETSDPNNERHCPFFDELHAIFRERANGMQRIHLESEPAAGAIAIPNQQQHLKKKGKRISAVTRTKSSDEEENDSMSCYFDDNSEGDERVIERNRKKRAPKVNNTSSGGGGGNSVSEVLHDWFEHQRRMEVQWREASERRAKERWVFEQDWRMSMEKLERERFTSEQAWREREENRRIREENRAEKRDFLLTSLLHKLLDQDEQNM</sequence>
<evidence type="ECO:0000313" key="8">
    <source>
        <dbReference type="EMBL" id="KMZ74940.1"/>
    </source>
</evidence>
<evidence type="ECO:0000256" key="4">
    <source>
        <dbReference type="ARBA" id="ARBA00023163"/>
    </source>
</evidence>
<proteinExistence type="predicted"/>
<evidence type="ECO:0000259" key="7">
    <source>
        <dbReference type="PROSITE" id="PS50090"/>
    </source>
</evidence>
<accession>A0A0K9Q392</accession>
<dbReference type="InterPro" id="IPR001005">
    <property type="entry name" value="SANT/Myb"/>
</dbReference>
<comment type="caution">
    <text evidence="8">The sequence shown here is derived from an EMBL/GenBank/DDBJ whole genome shotgun (WGS) entry which is preliminary data.</text>
</comment>
<evidence type="ECO:0000256" key="2">
    <source>
        <dbReference type="ARBA" id="ARBA00023015"/>
    </source>
</evidence>
<evidence type="ECO:0000256" key="6">
    <source>
        <dbReference type="SAM" id="MobiDB-lite"/>
    </source>
</evidence>
<keyword evidence="5" id="KW-0539">Nucleus</keyword>